<name>A0A1G6HQH6_9BACI</name>
<organism evidence="1 2">
    <name type="scientific">Shouchella lonarensis</name>
    <dbReference type="NCBI Taxonomy" id="1464122"/>
    <lineage>
        <taxon>Bacteria</taxon>
        <taxon>Bacillati</taxon>
        <taxon>Bacillota</taxon>
        <taxon>Bacilli</taxon>
        <taxon>Bacillales</taxon>
        <taxon>Bacillaceae</taxon>
        <taxon>Shouchella</taxon>
    </lineage>
</organism>
<reference evidence="2" key="1">
    <citation type="submission" date="2016-09" db="EMBL/GenBank/DDBJ databases">
        <authorList>
            <person name="Varghese N."/>
            <person name="Submissions S."/>
        </authorList>
    </citation>
    <scope>NUCLEOTIDE SEQUENCE [LARGE SCALE GENOMIC DNA]</scope>
    <source>
        <strain evidence="2">25nlg</strain>
    </source>
</reference>
<keyword evidence="2" id="KW-1185">Reference proteome</keyword>
<dbReference type="InterPro" id="IPR031681">
    <property type="entry name" value="YwqH-like"/>
</dbReference>
<dbReference type="Pfam" id="PF16888">
    <property type="entry name" value="YwqH-like"/>
    <property type="match status" value="1"/>
</dbReference>
<proteinExistence type="predicted"/>
<evidence type="ECO:0000313" key="1">
    <source>
        <dbReference type="EMBL" id="SDB95746.1"/>
    </source>
</evidence>
<dbReference type="EMBL" id="FMYM01000004">
    <property type="protein sequence ID" value="SDB95746.1"/>
    <property type="molecule type" value="Genomic_DNA"/>
</dbReference>
<dbReference type="Proteomes" id="UP000242662">
    <property type="component" value="Unassembled WGS sequence"/>
</dbReference>
<evidence type="ECO:0000313" key="2">
    <source>
        <dbReference type="Proteomes" id="UP000242662"/>
    </source>
</evidence>
<dbReference type="RefSeq" id="WP_090775219.1">
    <property type="nucleotide sequence ID" value="NZ_FMYM01000004.1"/>
</dbReference>
<gene>
    <name evidence="1" type="ORF">SAMN05421737_10492</name>
</gene>
<dbReference type="AlphaFoldDB" id="A0A1G6HQH6"/>
<dbReference type="STRING" id="1464122.SAMN05421737_10492"/>
<accession>A0A1G6HQH6</accession>
<protein>
    <submittedName>
        <fullName evidence="1">Uncharacterized protein</fullName>
    </submittedName>
</protein>
<sequence length="128" mass="14398">MSDMNAMRIERLQMDIVSLQSRLTVVQKQLEELGKAREGLTKVKDEADGEKHLVSNPELNHEVTRGKETAKHRERRASVMSDYKKLVACIGSMIFLIDQKMVSLATEGSGYMTSISSKKNLVSELKKS</sequence>